<dbReference type="OrthoDB" id="9808936at2"/>
<dbReference type="KEGG" id="spad:DVK44_07555"/>
<reference evidence="3" key="1">
    <citation type="submission" date="2018-07" db="EMBL/GenBank/DDBJ databases">
        <authorList>
            <person name="Zhao J."/>
        </authorList>
    </citation>
    <scope>NUCLEOTIDE SEQUENCE [LARGE SCALE GENOMIC DNA]</scope>
    <source>
        <strain evidence="3">GSSD-12</strain>
    </source>
</reference>
<proteinExistence type="predicted"/>
<dbReference type="SUPFAM" id="SSF53756">
    <property type="entry name" value="UDP-Glycosyltransferase/glycogen phosphorylase"/>
    <property type="match status" value="1"/>
</dbReference>
<name>A0A345HLK2_9ACTN</name>
<evidence type="ECO:0000313" key="2">
    <source>
        <dbReference type="EMBL" id="AXG77576.1"/>
    </source>
</evidence>
<dbReference type="Proteomes" id="UP000253868">
    <property type="component" value="Chromosome"/>
</dbReference>
<organism evidence="2 3">
    <name type="scientific">Streptomyces paludis</name>
    <dbReference type="NCBI Taxonomy" id="2282738"/>
    <lineage>
        <taxon>Bacteria</taxon>
        <taxon>Bacillati</taxon>
        <taxon>Actinomycetota</taxon>
        <taxon>Actinomycetes</taxon>
        <taxon>Kitasatosporales</taxon>
        <taxon>Streptomycetaceae</taxon>
        <taxon>Streptomyces</taxon>
    </lineage>
</organism>
<dbReference type="EMBL" id="CP031194">
    <property type="protein sequence ID" value="AXG77576.1"/>
    <property type="molecule type" value="Genomic_DNA"/>
</dbReference>
<dbReference type="Pfam" id="PF04101">
    <property type="entry name" value="Glyco_tran_28_C"/>
    <property type="match status" value="1"/>
</dbReference>
<dbReference type="InterPro" id="IPR007235">
    <property type="entry name" value="Glyco_trans_28_C"/>
</dbReference>
<dbReference type="GO" id="GO:0016758">
    <property type="term" value="F:hexosyltransferase activity"/>
    <property type="evidence" value="ECO:0007669"/>
    <property type="project" value="InterPro"/>
</dbReference>
<evidence type="ECO:0000259" key="1">
    <source>
        <dbReference type="Pfam" id="PF04101"/>
    </source>
</evidence>
<dbReference type="AlphaFoldDB" id="A0A345HLK2"/>
<keyword evidence="3" id="KW-1185">Reference proteome</keyword>
<feature type="domain" description="Glycosyl transferase family 28 C-terminal" evidence="1">
    <location>
        <begin position="68"/>
        <end position="112"/>
    </location>
</feature>
<evidence type="ECO:0000313" key="3">
    <source>
        <dbReference type="Proteomes" id="UP000253868"/>
    </source>
</evidence>
<sequence>MKIRTVPGPWPLQTVSCLPGSEVLTAVDLTFPALHREGELFVLGRSRSEALRPEKLRKRLDIPADTPVLLVFCGSSGSQRINDAVQNQLSSLCARFAVVHVRGKGNLTPALKACTELAAGLNRTTREHLEPKDLYRAADLLARETIAAARPRRSRRAR</sequence>
<dbReference type="Gene3D" id="3.40.50.2000">
    <property type="entry name" value="Glycogen Phosphorylase B"/>
    <property type="match status" value="1"/>
</dbReference>
<gene>
    <name evidence="2" type="ORF">DVK44_07555</name>
</gene>
<accession>A0A345HLK2</accession>
<protein>
    <recommendedName>
        <fullName evidence="1">Glycosyl transferase family 28 C-terminal domain-containing protein</fullName>
    </recommendedName>
</protein>